<evidence type="ECO:0000313" key="2">
    <source>
        <dbReference type="Proteomes" id="UP000552883"/>
    </source>
</evidence>
<reference evidence="1 2" key="1">
    <citation type="submission" date="2020-08" db="EMBL/GenBank/DDBJ databases">
        <title>Sequencing the genomes of 1000 actinobacteria strains.</title>
        <authorList>
            <person name="Klenk H.-P."/>
        </authorList>
    </citation>
    <scope>NUCLEOTIDE SEQUENCE [LARGE SCALE GENOMIC DNA]</scope>
    <source>
        <strain evidence="1 2">DSM 23889</strain>
    </source>
</reference>
<name>A0A840XJ27_9MICO</name>
<dbReference type="RefSeq" id="WP_153980978.1">
    <property type="nucleotide sequence ID" value="NZ_BAAANZ010000001.1"/>
</dbReference>
<accession>A0A840XJ27</accession>
<dbReference type="OrthoDB" id="5113951at2"/>
<organism evidence="1 2">
    <name type="scientific">Microcella frigidaquae</name>
    <dbReference type="NCBI Taxonomy" id="424758"/>
    <lineage>
        <taxon>Bacteria</taxon>
        <taxon>Bacillati</taxon>
        <taxon>Actinomycetota</taxon>
        <taxon>Actinomycetes</taxon>
        <taxon>Micrococcales</taxon>
        <taxon>Microbacteriaceae</taxon>
        <taxon>Microcella</taxon>
    </lineage>
</organism>
<dbReference type="Gene3D" id="1.25.10.10">
    <property type="entry name" value="Leucine-rich Repeat Variant"/>
    <property type="match status" value="1"/>
</dbReference>
<keyword evidence="2" id="KW-1185">Reference proteome</keyword>
<protein>
    <recommendedName>
        <fullName evidence="3">Leucine rich repeat variant</fullName>
    </recommendedName>
</protein>
<dbReference type="InterPro" id="IPR016024">
    <property type="entry name" value="ARM-type_fold"/>
</dbReference>
<sequence length="150" mass="16527">MSCIRFNTPAQRRQLAESAPSMIGSSEAVAQFLSPAVTSSKIERIRRLAEDPNPKIRESAALSYHAPVEVYEKLSRDPDPGVRACIAKNENVPCDILARLADDVDERVRGFVAVNYFVPAEAMERLADDPSAVVRGLVQWKSTLRETVSA</sequence>
<evidence type="ECO:0008006" key="3">
    <source>
        <dbReference type="Google" id="ProtNLM"/>
    </source>
</evidence>
<comment type="caution">
    <text evidence="1">The sequence shown here is derived from an EMBL/GenBank/DDBJ whole genome shotgun (WGS) entry which is preliminary data.</text>
</comment>
<dbReference type="AlphaFoldDB" id="A0A840XJ27"/>
<dbReference type="Proteomes" id="UP000552883">
    <property type="component" value="Unassembled WGS sequence"/>
</dbReference>
<proteinExistence type="predicted"/>
<dbReference type="InterPro" id="IPR011989">
    <property type="entry name" value="ARM-like"/>
</dbReference>
<evidence type="ECO:0000313" key="1">
    <source>
        <dbReference type="EMBL" id="MBB5616867.1"/>
    </source>
</evidence>
<gene>
    <name evidence="1" type="ORF">BJ959_000363</name>
</gene>
<dbReference type="SUPFAM" id="SSF48371">
    <property type="entry name" value="ARM repeat"/>
    <property type="match status" value="1"/>
</dbReference>
<dbReference type="EMBL" id="JACHBS010000001">
    <property type="protein sequence ID" value="MBB5616867.1"/>
    <property type="molecule type" value="Genomic_DNA"/>
</dbReference>